<sequence>MSNDADRDQPLRDLSTWTVDRLEAFTITQEGHELERIRVVAQSHAYRSDEPRHVRLRWAKLSLNANARLPGDTPWSQDRKTRQNFALRTWIIDHLGPDTDSDWDPEALAADTLAALALDPGQVLAMSASWRDLPTEQIGELRRYKNKTAHLVWLLDFLPPGPDKDRLITWTEVRKHLP</sequence>
<dbReference type="EMBL" id="JAVRFJ010000020">
    <property type="protein sequence ID" value="MDT0570336.1"/>
    <property type="molecule type" value="Genomic_DNA"/>
</dbReference>
<name>A0ABU2Z2A5_9ACTN</name>
<dbReference type="Proteomes" id="UP001180737">
    <property type="component" value="Unassembled WGS sequence"/>
</dbReference>
<keyword evidence="2" id="KW-1185">Reference proteome</keyword>
<organism evidence="1 2">
    <name type="scientific">Streptomyces gottesmaniae</name>
    <dbReference type="NCBI Taxonomy" id="3075518"/>
    <lineage>
        <taxon>Bacteria</taxon>
        <taxon>Bacillati</taxon>
        <taxon>Actinomycetota</taxon>
        <taxon>Actinomycetes</taxon>
        <taxon>Kitasatosporales</taxon>
        <taxon>Streptomycetaceae</taxon>
        <taxon>Streptomyces</taxon>
    </lineage>
</organism>
<reference evidence="1" key="1">
    <citation type="submission" date="2024-05" db="EMBL/GenBank/DDBJ databases">
        <title>30 novel species of actinomycetes from the DSMZ collection.</title>
        <authorList>
            <person name="Nouioui I."/>
        </authorList>
    </citation>
    <scope>NUCLEOTIDE SEQUENCE</scope>
    <source>
        <strain evidence="1">DSM 3412</strain>
    </source>
</reference>
<proteinExistence type="predicted"/>
<comment type="caution">
    <text evidence="1">The sequence shown here is derived from an EMBL/GenBank/DDBJ whole genome shotgun (WGS) entry which is preliminary data.</text>
</comment>
<gene>
    <name evidence="1" type="ORF">RM704_23180</name>
</gene>
<accession>A0ABU2Z2A5</accession>
<evidence type="ECO:0000313" key="1">
    <source>
        <dbReference type="EMBL" id="MDT0570336.1"/>
    </source>
</evidence>
<evidence type="ECO:0000313" key="2">
    <source>
        <dbReference type="Proteomes" id="UP001180737"/>
    </source>
</evidence>
<protein>
    <submittedName>
        <fullName evidence="1">Uncharacterized protein</fullName>
    </submittedName>
</protein>
<dbReference type="RefSeq" id="WP_052146319.1">
    <property type="nucleotide sequence ID" value="NZ_JAVRFJ010000020.1"/>
</dbReference>